<dbReference type="InterPro" id="IPR002549">
    <property type="entry name" value="AI-2E-like"/>
</dbReference>
<organism evidence="7 8">
    <name type="scientific">Trichlorobacter ammonificans</name>
    <dbReference type="NCBI Taxonomy" id="2916410"/>
    <lineage>
        <taxon>Bacteria</taxon>
        <taxon>Pseudomonadati</taxon>
        <taxon>Thermodesulfobacteriota</taxon>
        <taxon>Desulfuromonadia</taxon>
        <taxon>Geobacterales</taxon>
        <taxon>Geobacteraceae</taxon>
        <taxon>Trichlorobacter</taxon>
    </lineage>
</organism>
<accession>A0ABN8HH67</accession>
<feature type="transmembrane region" description="Helical" evidence="6">
    <location>
        <begin position="59"/>
        <end position="85"/>
    </location>
</feature>
<feature type="transmembrane region" description="Helical" evidence="6">
    <location>
        <begin position="29"/>
        <end position="47"/>
    </location>
</feature>
<evidence type="ECO:0000256" key="1">
    <source>
        <dbReference type="ARBA" id="ARBA00004141"/>
    </source>
</evidence>
<keyword evidence="5 6" id="KW-0472">Membrane</keyword>
<proteinExistence type="inferred from homology"/>
<feature type="transmembrane region" description="Helical" evidence="6">
    <location>
        <begin position="5"/>
        <end position="23"/>
    </location>
</feature>
<sequence>MDYGLLKILSLFTAILALLYLLGAMLLPFLSPLAWALIIGIITFPLYRRLRRLCREREGTAAAAMTVLVMLVFVLPTVGLLVLLVQEVAALYRFLEQAVNSGTARELVQRLGSQPWVQHLLERLQALTGLSEAGLMDNLMANSKEIVGKVLGGLSSALANSFAFLFNMVFMLFILFFVYRDGEQVRSWLVRVSTLEGHRFGRQIPQVVQNVLAGFIFGTLLTSLLQGVLAGLAYWVAGVPSPLLLGLLTGIGGFVPLVGTAIIWLPAAIYLFVQGSAVAAVLLSLWGLLVVGMADNVVRPLFMSSKVSLPILPLMLGALGGLAAFGVLGAIFGPLLLAVLYELFVLEPPDESNTNDLTAGGEDAT</sequence>
<reference evidence="7 8" key="1">
    <citation type="submission" date="2022-03" db="EMBL/GenBank/DDBJ databases">
        <authorList>
            <person name="Koch H."/>
        </authorList>
    </citation>
    <scope>NUCLEOTIDE SEQUENCE [LARGE SCALE GENOMIC DNA]</scope>
    <source>
        <strain evidence="7 8">G1</strain>
    </source>
</reference>
<evidence type="ECO:0000313" key="8">
    <source>
        <dbReference type="Proteomes" id="UP001295463"/>
    </source>
</evidence>
<gene>
    <name evidence="7" type="ORF">GEAMG1_2337</name>
</gene>
<comment type="subcellular location">
    <subcellularLocation>
        <location evidence="1">Membrane</location>
        <topology evidence="1">Multi-pass membrane protein</topology>
    </subcellularLocation>
</comment>
<dbReference type="Pfam" id="PF01594">
    <property type="entry name" value="AI-2E_transport"/>
    <property type="match status" value="1"/>
</dbReference>
<feature type="transmembrane region" description="Helical" evidence="6">
    <location>
        <begin position="211"/>
        <end position="237"/>
    </location>
</feature>
<feature type="transmembrane region" description="Helical" evidence="6">
    <location>
        <begin position="157"/>
        <end position="179"/>
    </location>
</feature>
<name>A0ABN8HH67_9BACT</name>
<comment type="similarity">
    <text evidence="2">Belongs to the autoinducer-2 exporter (AI-2E) (TC 2.A.86) family.</text>
</comment>
<evidence type="ECO:0000256" key="6">
    <source>
        <dbReference type="SAM" id="Phobius"/>
    </source>
</evidence>
<feature type="transmembrane region" description="Helical" evidence="6">
    <location>
        <begin position="314"/>
        <end position="341"/>
    </location>
</feature>
<feature type="transmembrane region" description="Helical" evidence="6">
    <location>
        <begin position="272"/>
        <end position="294"/>
    </location>
</feature>
<evidence type="ECO:0000256" key="4">
    <source>
        <dbReference type="ARBA" id="ARBA00022989"/>
    </source>
</evidence>
<evidence type="ECO:0000256" key="3">
    <source>
        <dbReference type="ARBA" id="ARBA00022692"/>
    </source>
</evidence>
<dbReference type="RefSeq" id="WP_305732947.1">
    <property type="nucleotide sequence ID" value="NZ_OW150024.1"/>
</dbReference>
<dbReference type="PANTHER" id="PTHR21716:SF4">
    <property type="entry name" value="TRANSMEMBRANE PROTEIN 245"/>
    <property type="match status" value="1"/>
</dbReference>
<evidence type="ECO:0000256" key="2">
    <source>
        <dbReference type="ARBA" id="ARBA00009773"/>
    </source>
</evidence>
<evidence type="ECO:0000256" key="5">
    <source>
        <dbReference type="ARBA" id="ARBA00023136"/>
    </source>
</evidence>
<keyword evidence="4 6" id="KW-1133">Transmembrane helix</keyword>
<dbReference type="Proteomes" id="UP001295463">
    <property type="component" value="Chromosome"/>
</dbReference>
<dbReference type="PRINTS" id="PR01035">
    <property type="entry name" value="TCRTETA"/>
</dbReference>
<keyword evidence="8" id="KW-1185">Reference proteome</keyword>
<evidence type="ECO:0000313" key="7">
    <source>
        <dbReference type="EMBL" id="CAH2032173.1"/>
    </source>
</evidence>
<dbReference type="EMBL" id="OW150024">
    <property type="protein sequence ID" value="CAH2032173.1"/>
    <property type="molecule type" value="Genomic_DNA"/>
</dbReference>
<dbReference type="InterPro" id="IPR001958">
    <property type="entry name" value="Tet-R_TetA/multi-R_MdtG-like"/>
</dbReference>
<feature type="transmembrane region" description="Helical" evidence="6">
    <location>
        <begin position="243"/>
        <end position="265"/>
    </location>
</feature>
<protein>
    <submittedName>
        <fullName evidence="7">Predicted PurR-regulated permease PerM</fullName>
    </submittedName>
</protein>
<keyword evidence="3 6" id="KW-0812">Transmembrane</keyword>
<dbReference type="PANTHER" id="PTHR21716">
    <property type="entry name" value="TRANSMEMBRANE PROTEIN"/>
    <property type="match status" value="1"/>
</dbReference>